<dbReference type="EMBL" id="ABOX02000003">
    <property type="protein sequence ID" value="EEF62891.1"/>
    <property type="molecule type" value="Genomic_DNA"/>
</dbReference>
<dbReference type="RefSeq" id="WP_007413204.1">
    <property type="nucleotide sequence ID" value="NZ_ABOX02000003.1"/>
</dbReference>
<keyword evidence="3" id="KW-1185">Reference proteome</keyword>
<name>B9XBK6_PEDPL</name>
<dbReference type="Gene3D" id="3.90.1340.10">
    <property type="entry name" value="Phage tail collar domain"/>
    <property type="match status" value="1"/>
</dbReference>
<proteinExistence type="predicted"/>
<dbReference type="SUPFAM" id="SSF88874">
    <property type="entry name" value="Receptor-binding domain of short tail fibre protein gp12"/>
    <property type="match status" value="1"/>
</dbReference>
<reference evidence="2 3" key="1">
    <citation type="journal article" date="2011" name="J. Bacteriol.">
        <title>Genome sequence of 'Pedosphaera parvula' Ellin514, an aerobic Verrucomicrobial isolate from pasture soil.</title>
        <authorList>
            <person name="Kant R."/>
            <person name="van Passel M.W."/>
            <person name="Sangwan P."/>
            <person name="Palva A."/>
            <person name="Lucas S."/>
            <person name="Copeland A."/>
            <person name="Lapidus A."/>
            <person name="Glavina Del Rio T."/>
            <person name="Dalin E."/>
            <person name="Tice H."/>
            <person name="Bruce D."/>
            <person name="Goodwin L."/>
            <person name="Pitluck S."/>
            <person name="Chertkov O."/>
            <person name="Larimer F.W."/>
            <person name="Land M.L."/>
            <person name="Hauser L."/>
            <person name="Brettin T.S."/>
            <person name="Detter J.C."/>
            <person name="Han S."/>
            <person name="de Vos W.M."/>
            <person name="Janssen P.H."/>
            <person name="Smidt H."/>
        </authorList>
    </citation>
    <scope>NUCLEOTIDE SEQUENCE [LARGE SCALE GENOMIC DNA]</scope>
    <source>
        <strain evidence="2 3">Ellin514</strain>
    </source>
</reference>
<dbReference type="InterPro" id="IPR037053">
    <property type="entry name" value="Phage_tail_collar_dom_sf"/>
</dbReference>
<evidence type="ECO:0000313" key="3">
    <source>
        <dbReference type="Proteomes" id="UP000003688"/>
    </source>
</evidence>
<organism evidence="2 3">
    <name type="scientific">Pedosphaera parvula (strain Ellin514)</name>
    <dbReference type="NCBI Taxonomy" id="320771"/>
    <lineage>
        <taxon>Bacteria</taxon>
        <taxon>Pseudomonadati</taxon>
        <taxon>Verrucomicrobiota</taxon>
        <taxon>Pedosphaerae</taxon>
        <taxon>Pedosphaerales</taxon>
        <taxon>Pedosphaeraceae</taxon>
        <taxon>Pedosphaera</taxon>
    </lineage>
</organism>
<dbReference type="InterPro" id="IPR011083">
    <property type="entry name" value="Phage_tail_collar_dom"/>
</dbReference>
<dbReference type="AlphaFoldDB" id="B9XBK6"/>
<dbReference type="Proteomes" id="UP000003688">
    <property type="component" value="Unassembled WGS sequence"/>
</dbReference>
<accession>B9XBK6</accession>
<feature type="domain" description="Phage tail collar" evidence="1">
    <location>
        <begin position="7"/>
        <end position="62"/>
    </location>
</feature>
<sequence>MGSPFIGEIRLMACNFAPKGWALCNGQMLSIAQNSALFSILGTYYGGDGIRTFALPNLQGRAALHMGQGTGLSNYVIGQTGGVESVALATNQLPLHNHAVACNTTGGAQADPSGNYPGLASSNSAGIYEATSNNTMAAGVIGNTGGSQAHENRQPSLTLNYVIALLGIYPSRS</sequence>
<comment type="caution">
    <text evidence="2">The sequence shown here is derived from an EMBL/GenBank/DDBJ whole genome shotgun (WGS) entry which is preliminary data.</text>
</comment>
<gene>
    <name evidence="2" type="ORF">Cflav_PD5526</name>
</gene>
<dbReference type="Pfam" id="PF07484">
    <property type="entry name" value="Collar"/>
    <property type="match status" value="1"/>
</dbReference>
<evidence type="ECO:0000259" key="1">
    <source>
        <dbReference type="Pfam" id="PF07484"/>
    </source>
</evidence>
<protein>
    <submittedName>
        <fullName evidence="2">Tail Collar domain protein</fullName>
    </submittedName>
</protein>
<dbReference type="STRING" id="320771.Cflav_PD5526"/>
<dbReference type="OrthoDB" id="200323at2"/>
<evidence type="ECO:0000313" key="2">
    <source>
        <dbReference type="EMBL" id="EEF62891.1"/>
    </source>
</evidence>